<evidence type="ECO:0000313" key="2">
    <source>
        <dbReference type="Proteomes" id="UP001062846"/>
    </source>
</evidence>
<protein>
    <submittedName>
        <fullName evidence="1">Uncharacterized protein</fullName>
    </submittedName>
</protein>
<organism evidence="1 2">
    <name type="scientific">Rhododendron molle</name>
    <name type="common">Chinese azalea</name>
    <name type="synonym">Azalea mollis</name>
    <dbReference type="NCBI Taxonomy" id="49168"/>
    <lineage>
        <taxon>Eukaryota</taxon>
        <taxon>Viridiplantae</taxon>
        <taxon>Streptophyta</taxon>
        <taxon>Embryophyta</taxon>
        <taxon>Tracheophyta</taxon>
        <taxon>Spermatophyta</taxon>
        <taxon>Magnoliopsida</taxon>
        <taxon>eudicotyledons</taxon>
        <taxon>Gunneridae</taxon>
        <taxon>Pentapetalae</taxon>
        <taxon>asterids</taxon>
        <taxon>Ericales</taxon>
        <taxon>Ericaceae</taxon>
        <taxon>Ericoideae</taxon>
        <taxon>Rhodoreae</taxon>
        <taxon>Rhododendron</taxon>
    </lineage>
</organism>
<name>A0ACC0NXP6_RHOML</name>
<evidence type="ECO:0000313" key="1">
    <source>
        <dbReference type="EMBL" id="KAI8558142.1"/>
    </source>
</evidence>
<keyword evidence="2" id="KW-1185">Reference proteome</keyword>
<dbReference type="Proteomes" id="UP001062846">
    <property type="component" value="Chromosome 4"/>
</dbReference>
<gene>
    <name evidence="1" type="ORF">RHMOL_Rhmol04G0066500</name>
</gene>
<reference evidence="1" key="1">
    <citation type="submission" date="2022-02" db="EMBL/GenBank/DDBJ databases">
        <title>Plant Genome Project.</title>
        <authorList>
            <person name="Zhang R.-G."/>
        </authorList>
    </citation>
    <scope>NUCLEOTIDE SEQUENCE</scope>
    <source>
        <strain evidence="1">AT1</strain>
    </source>
</reference>
<proteinExistence type="predicted"/>
<dbReference type="EMBL" id="CM046391">
    <property type="protein sequence ID" value="KAI8558142.1"/>
    <property type="molecule type" value="Genomic_DNA"/>
</dbReference>
<accession>A0ACC0NXP6</accession>
<comment type="caution">
    <text evidence="1">The sequence shown here is derived from an EMBL/GenBank/DDBJ whole genome shotgun (WGS) entry which is preliminary data.</text>
</comment>
<sequence>MRRSKRKASHNTAAAAAVPTVTISDLPNHMTCDILSRLSQLHLQMQASMQDLARPHSRALVRQIASLKVSSQPHLLPPG</sequence>